<dbReference type="AlphaFoldDB" id="A0A9D5UDH2"/>
<accession>A0A9D5UDH2</accession>
<reference evidence="3 4" key="1">
    <citation type="submission" date="2020-08" db="EMBL/GenBank/DDBJ databases">
        <title>A Genomic Blueprint of the Chicken Gut Microbiome.</title>
        <authorList>
            <person name="Gilroy R."/>
            <person name="Ravi A."/>
            <person name="Getino M."/>
            <person name="Pursley I."/>
            <person name="Horton D.L."/>
            <person name="Alikhan N.-F."/>
            <person name="Baker D."/>
            <person name="Gharbi K."/>
            <person name="Hall N."/>
            <person name="Watson M."/>
            <person name="Adriaenssens E.M."/>
            <person name="Foster-Nyarko E."/>
            <person name="Jarju S."/>
            <person name="Secka A."/>
            <person name="Antonio M."/>
            <person name="Oren A."/>
            <person name="Chaudhuri R."/>
            <person name="La Ragione R.M."/>
            <person name="Hildebrand F."/>
            <person name="Pallen M.J."/>
        </authorList>
    </citation>
    <scope>NUCLEOTIDE SEQUENCE [LARGE SCALE GENOMIC DNA]</scope>
    <source>
        <strain evidence="3 4">Sa1BUA8</strain>
    </source>
</reference>
<organism evidence="3 4">
    <name type="scientific">Oerskovia douganii</name>
    <dbReference type="NCBI Taxonomy" id="2762210"/>
    <lineage>
        <taxon>Bacteria</taxon>
        <taxon>Bacillati</taxon>
        <taxon>Actinomycetota</taxon>
        <taxon>Actinomycetes</taxon>
        <taxon>Micrococcales</taxon>
        <taxon>Cellulomonadaceae</taxon>
        <taxon>Oerskovia</taxon>
    </lineage>
</organism>
<protein>
    <recommendedName>
        <fullName evidence="2">DUF6286 domain-containing protein</fullName>
    </recommendedName>
</protein>
<evidence type="ECO:0000256" key="1">
    <source>
        <dbReference type="SAM" id="Phobius"/>
    </source>
</evidence>
<dbReference type="EMBL" id="JACSPN010000015">
    <property type="protein sequence ID" value="MBE7701031.1"/>
    <property type="molecule type" value="Genomic_DNA"/>
</dbReference>
<sequence>MSAPAAQHAQDDQHTRHVPAPARAPRAALVLTSWAFVLAIVLLAVAVLAGQAAFVALRGQGTSWFDSLLESLDGLRPEAWVGVVGAVLALVGLWFLWQAIRPRPRTTRRVSAASGIHLRAADIGRWVDATARDVPGVLGASTSVTRRAVRVTVRTTGSPDILDDVRDEVARQLGALEQPPALTVLASDGGRP</sequence>
<dbReference type="InterPro" id="IPR046253">
    <property type="entry name" value="DUF6286"/>
</dbReference>
<keyword evidence="1" id="KW-0472">Membrane</keyword>
<keyword evidence="1" id="KW-0812">Transmembrane</keyword>
<proteinExistence type="predicted"/>
<keyword evidence="1" id="KW-1133">Transmembrane helix</keyword>
<evidence type="ECO:0000313" key="4">
    <source>
        <dbReference type="Proteomes" id="UP000822993"/>
    </source>
</evidence>
<dbReference type="Proteomes" id="UP000822993">
    <property type="component" value="Unassembled WGS sequence"/>
</dbReference>
<evidence type="ECO:0000313" key="3">
    <source>
        <dbReference type="EMBL" id="MBE7701031.1"/>
    </source>
</evidence>
<evidence type="ECO:0000259" key="2">
    <source>
        <dbReference type="Pfam" id="PF19803"/>
    </source>
</evidence>
<feature type="transmembrane region" description="Helical" evidence="1">
    <location>
        <begin position="33"/>
        <end position="59"/>
    </location>
</feature>
<feature type="transmembrane region" description="Helical" evidence="1">
    <location>
        <begin position="79"/>
        <end position="100"/>
    </location>
</feature>
<comment type="caution">
    <text evidence="3">The sequence shown here is derived from an EMBL/GenBank/DDBJ whole genome shotgun (WGS) entry which is preliminary data.</text>
</comment>
<gene>
    <name evidence="3" type="ORF">H9623_12045</name>
</gene>
<feature type="domain" description="DUF6286" evidence="2">
    <location>
        <begin position="90"/>
        <end position="184"/>
    </location>
</feature>
<dbReference type="Pfam" id="PF19803">
    <property type="entry name" value="DUF6286"/>
    <property type="match status" value="1"/>
</dbReference>
<keyword evidence="4" id="KW-1185">Reference proteome</keyword>
<dbReference type="RefSeq" id="WP_193720293.1">
    <property type="nucleotide sequence ID" value="NZ_JACSPN010000015.1"/>
</dbReference>
<name>A0A9D5UDH2_9CELL</name>